<sequence length="89" mass="9823">MLARLDAVRVRPVAAAAAHVPVRPGWQCAGCGEPWPCQVRRDRLLSEYAQNRAALGVYLGLHLADASSDLRREPAGDLYARFLGWLRPT</sequence>
<reference evidence="2" key="1">
    <citation type="submission" date="2016-06" db="EMBL/GenBank/DDBJ databases">
        <authorList>
            <person name="Varghese N."/>
        </authorList>
    </citation>
    <scope>NUCLEOTIDE SEQUENCE [LARGE SCALE GENOMIC DNA]</scope>
    <source>
        <strain evidence="2">DSM 43171</strain>
    </source>
</reference>
<evidence type="ECO:0008006" key="3">
    <source>
        <dbReference type="Google" id="ProtNLM"/>
    </source>
</evidence>
<evidence type="ECO:0000313" key="2">
    <source>
        <dbReference type="Proteomes" id="UP000199408"/>
    </source>
</evidence>
<name>A0A1C5HLB0_9ACTN</name>
<protein>
    <recommendedName>
        <fullName evidence="3">Flavin reductase</fullName>
    </recommendedName>
</protein>
<proteinExistence type="predicted"/>
<dbReference type="Proteomes" id="UP000199408">
    <property type="component" value="Unassembled WGS sequence"/>
</dbReference>
<evidence type="ECO:0000313" key="1">
    <source>
        <dbReference type="EMBL" id="SCG46697.1"/>
    </source>
</evidence>
<organism evidence="1 2">
    <name type="scientific">Micromonospora halophytica</name>
    <dbReference type="NCBI Taxonomy" id="47864"/>
    <lineage>
        <taxon>Bacteria</taxon>
        <taxon>Bacillati</taxon>
        <taxon>Actinomycetota</taxon>
        <taxon>Actinomycetes</taxon>
        <taxon>Micromonosporales</taxon>
        <taxon>Micromonosporaceae</taxon>
        <taxon>Micromonospora</taxon>
    </lineage>
</organism>
<gene>
    <name evidence="1" type="ORF">GA0070560_1052</name>
</gene>
<keyword evidence="2" id="KW-1185">Reference proteome</keyword>
<accession>A0A1C5HLB0</accession>
<dbReference type="EMBL" id="FMDN01000005">
    <property type="protein sequence ID" value="SCG46697.1"/>
    <property type="molecule type" value="Genomic_DNA"/>
</dbReference>
<dbReference type="AlphaFoldDB" id="A0A1C5HLB0"/>